<reference evidence="2" key="1">
    <citation type="journal article" date="2020" name="Stud. Mycol.">
        <title>101 Dothideomycetes genomes: A test case for predicting lifestyles and emergence of pathogens.</title>
        <authorList>
            <person name="Haridas S."/>
            <person name="Albert R."/>
            <person name="Binder M."/>
            <person name="Bloem J."/>
            <person name="LaButti K."/>
            <person name="Salamov A."/>
            <person name="Andreopoulos B."/>
            <person name="Baker S."/>
            <person name="Barry K."/>
            <person name="Bills G."/>
            <person name="Bluhm B."/>
            <person name="Cannon C."/>
            <person name="Castanera R."/>
            <person name="Culley D."/>
            <person name="Daum C."/>
            <person name="Ezra D."/>
            <person name="Gonzalez J."/>
            <person name="Henrissat B."/>
            <person name="Kuo A."/>
            <person name="Liang C."/>
            <person name="Lipzen A."/>
            <person name="Lutzoni F."/>
            <person name="Magnuson J."/>
            <person name="Mondo S."/>
            <person name="Nolan M."/>
            <person name="Ohm R."/>
            <person name="Pangilinan J."/>
            <person name="Park H.-J."/>
            <person name="Ramirez L."/>
            <person name="Alfaro M."/>
            <person name="Sun H."/>
            <person name="Tritt A."/>
            <person name="Yoshinaga Y."/>
            <person name="Zwiers L.-H."/>
            <person name="Turgeon B."/>
            <person name="Goodwin S."/>
            <person name="Spatafora J."/>
            <person name="Crous P."/>
            <person name="Grigoriev I."/>
        </authorList>
    </citation>
    <scope>NUCLEOTIDE SEQUENCE [LARGE SCALE GENOMIC DNA]</scope>
    <source>
        <strain evidence="2">CECT 20119</strain>
    </source>
</reference>
<dbReference type="AlphaFoldDB" id="A0A6A6GR97"/>
<keyword evidence="2" id="KW-1185">Reference proteome</keyword>
<evidence type="ECO:0000313" key="1">
    <source>
        <dbReference type="EMBL" id="KAF2228118.1"/>
    </source>
</evidence>
<feature type="non-terminal residue" evidence="1">
    <location>
        <position position="68"/>
    </location>
</feature>
<accession>A0A6A6GR97</accession>
<evidence type="ECO:0000313" key="2">
    <source>
        <dbReference type="Proteomes" id="UP000799538"/>
    </source>
</evidence>
<gene>
    <name evidence="1" type="ORF">BDZ85DRAFT_255438</name>
</gene>
<name>A0A6A6GR97_9PEZI</name>
<sequence length="68" mass="7703">MSEDNEGLMELMLRCLHLKLDGQRLDTAETILDFAALCDKFDCLKPIGPVVEGWLLSFDLEKEGDFNV</sequence>
<dbReference type="Proteomes" id="UP000799538">
    <property type="component" value="Unassembled WGS sequence"/>
</dbReference>
<dbReference type="EMBL" id="ML992501">
    <property type="protein sequence ID" value="KAF2228118.1"/>
    <property type="molecule type" value="Genomic_DNA"/>
</dbReference>
<organism evidence="1 2">
    <name type="scientific">Elsinoe ampelina</name>
    <dbReference type="NCBI Taxonomy" id="302913"/>
    <lineage>
        <taxon>Eukaryota</taxon>
        <taxon>Fungi</taxon>
        <taxon>Dikarya</taxon>
        <taxon>Ascomycota</taxon>
        <taxon>Pezizomycotina</taxon>
        <taxon>Dothideomycetes</taxon>
        <taxon>Dothideomycetidae</taxon>
        <taxon>Myriangiales</taxon>
        <taxon>Elsinoaceae</taxon>
        <taxon>Elsinoe</taxon>
    </lineage>
</organism>
<protein>
    <submittedName>
        <fullName evidence="1">Uncharacterized protein</fullName>
    </submittedName>
</protein>
<proteinExistence type="predicted"/>